<gene>
    <name evidence="2" type="ORF">HNR05_000182</name>
</gene>
<comment type="caution">
    <text evidence="2">The sequence shown here is derived from an EMBL/GenBank/DDBJ whole genome shotgun (WGS) entry which is preliminary data.</text>
</comment>
<dbReference type="InterPro" id="IPR006680">
    <property type="entry name" value="Amidohydro-rel"/>
</dbReference>
<reference evidence="2 3" key="1">
    <citation type="submission" date="2020-07" db="EMBL/GenBank/DDBJ databases">
        <title>Sequencing the genomes of 1000 actinobacteria strains.</title>
        <authorList>
            <person name="Klenk H.-P."/>
        </authorList>
    </citation>
    <scope>NUCLEOTIDE SEQUENCE [LARGE SCALE GENOMIC DNA]</scope>
    <source>
        <strain evidence="2 3">LI1</strain>
    </source>
</reference>
<keyword evidence="3" id="KW-1185">Reference proteome</keyword>
<evidence type="ECO:0000313" key="2">
    <source>
        <dbReference type="EMBL" id="NYJ18391.1"/>
    </source>
</evidence>
<dbReference type="SUPFAM" id="SSF51556">
    <property type="entry name" value="Metallo-dependent hydrolases"/>
    <property type="match status" value="1"/>
</dbReference>
<name>A0A7Z0EBG6_9MICO</name>
<proteinExistence type="predicted"/>
<evidence type="ECO:0000313" key="3">
    <source>
        <dbReference type="Proteomes" id="UP000537260"/>
    </source>
</evidence>
<dbReference type="AlphaFoldDB" id="A0A7Z0EBG6"/>
<protein>
    <submittedName>
        <fullName evidence="2">Putative TIM-barrel fold metal-dependent hydrolase</fullName>
    </submittedName>
</protein>
<sequence>MNRADAHIHLFEYGFSGTREAGAELADYEQIRTRYSIEHALVIGVEGEPRFAGNNDYILALARRHDWIAPLLFLDPAEPLLPAQVADALEAGAAGFSLELGADGEAVNAFDSDVWRVLDEANALLSLNVTPAGIAGVREVIRGRRGGATLLSHLGLPGPAADPAADPAAGTSPGAAEGHSDEWVARAAAVRDLADCPSVLVKLSGLYAIDPVFPHSRAQDETLHVLSEFGAERMLWGSDFAPGLGALAAEQLFDVPDWFVRAVSATELEQVMRGTLARLLASR</sequence>
<organism evidence="2 3">
    <name type="scientific">Glaciibacter psychrotolerans</name>
    <dbReference type="NCBI Taxonomy" id="670054"/>
    <lineage>
        <taxon>Bacteria</taxon>
        <taxon>Bacillati</taxon>
        <taxon>Actinomycetota</taxon>
        <taxon>Actinomycetes</taxon>
        <taxon>Micrococcales</taxon>
        <taxon>Microbacteriaceae</taxon>
        <taxon>Glaciibacter</taxon>
    </lineage>
</organism>
<dbReference type="Pfam" id="PF04909">
    <property type="entry name" value="Amidohydro_2"/>
    <property type="match status" value="1"/>
</dbReference>
<dbReference type="GO" id="GO:0016787">
    <property type="term" value="F:hydrolase activity"/>
    <property type="evidence" value="ECO:0007669"/>
    <property type="project" value="UniProtKB-KW"/>
</dbReference>
<dbReference type="EMBL" id="JACCFM010000001">
    <property type="protein sequence ID" value="NYJ18391.1"/>
    <property type="molecule type" value="Genomic_DNA"/>
</dbReference>
<keyword evidence="2" id="KW-0378">Hydrolase</keyword>
<feature type="domain" description="Amidohydrolase-related" evidence="1">
    <location>
        <begin position="5"/>
        <end position="280"/>
    </location>
</feature>
<evidence type="ECO:0000259" key="1">
    <source>
        <dbReference type="Pfam" id="PF04909"/>
    </source>
</evidence>
<dbReference type="Gene3D" id="3.20.20.140">
    <property type="entry name" value="Metal-dependent hydrolases"/>
    <property type="match status" value="1"/>
</dbReference>
<dbReference type="RefSeq" id="WP_218868776.1">
    <property type="nucleotide sequence ID" value="NZ_JACCFM010000001.1"/>
</dbReference>
<dbReference type="InterPro" id="IPR032466">
    <property type="entry name" value="Metal_Hydrolase"/>
</dbReference>
<accession>A0A7Z0EBG6</accession>
<dbReference type="Proteomes" id="UP000537260">
    <property type="component" value="Unassembled WGS sequence"/>
</dbReference>